<sequence>MGVIRPWVLCCSTHQQREIVEIMWQKKLIRLMKQSF</sequence>
<proteinExistence type="predicted"/>
<evidence type="ECO:0000313" key="1">
    <source>
        <dbReference type="EMBL" id="CAH1963895.1"/>
    </source>
</evidence>
<accession>A0A9P0P3H6</accession>
<dbReference type="EMBL" id="CAKOFQ010006711">
    <property type="protein sequence ID" value="CAH1963895.1"/>
    <property type="molecule type" value="Genomic_DNA"/>
</dbReference>
<gene>
    <name evidence="1" type="ORF">ACAOBT_LOCUS5477</name>
</gene>
<organism evidence="1 2">
    <name type="scientific">Acanthoscelides obtectus</name>
    <name type="common">Bean weevil</name>
    <name type="synonym">Bruchus obtectus</name>
    <dbReference type="NCBI Taxonomy" id="200917"/>
    <lineage>
        <taxon>Eukaryota</taxon>
        <taxon>Metazoa</taxon>
        <taxon>Ecdysozoa</taxon>
        <taxon>Arthropoda</taxon>
        <taxon>Hexapoda</taxon>
        <taxon>Insecta</taxon>
        <taxon>Pterygota</taxon>
        <taxon>Neoptera</taxon>
        <taxon>Endopterygota</taxon>
        <taxon>Coleoptera</taxon>
        <taxon>Polyphaga</taxon>
        <taxon>Cucujiformia</taxon>
        <taxon>Chrysomeloidea</taxon>
        <taxon>Chrysomelidae</taxon>
        <taxon>Bruchinae</taxon>
        <taxon>Bruchini</taxon>
        <taxon>Acanthoscelides</taxon>
    </lineage>
</organism>
<dbReference type="AlphaFoldDB" id="A0A9P0P3H6"/>
<comment type="caution">
    <text evidence="1">The sequence shown here is derived from an EMBL/GenBank/DDBJ whole genome shotgun (WGS) entry which is preliminary data.</text>
</comment>
<name>A0A9P0P3H6_ACAOB</name>
<evidence type="ECO:0000313" key="2">
    <source>
        <dbReference type="Proteomes" id="UP001152888"/>
    </source>
</evidence>
<dbReference type="Proteomes" id="UP001152888">
    <property type="component" value="Unassembled WGS sequence"/>
</dbReference>
<keyword evidence="2" id="KW-1185">Reference proteome</keyword>
<protein>
    <submittedName>
        <fullName evidence="1">Uncharacterized protein</fullName>
    </submittedName>
</protein>
<reference evidence="1" key="1">
    <citation type="submission" date="2022-03" db="EMBL/GenBank/DDBJ databases">
        <authorList>
            <person name="Sayadi A."/>
        </authorList>
    </citation>
    <scope>NUCLEOTIDE SEQUENCE</scope>
</reference>